<reference evidence="2" key="1">
    <citation type="journal article" date="2014" name="Proc. Natl. Acad. Sci. U.S.A.">
        <title>Extensive sampling of basidiomycete genomes demonstrates inadequacy of the white-rot/brown-rot paradigm for wood decay fungi.</title>
        <authorList>
            <person name="Riley R."/>
            <person name="Salamov A.A."/>
            <person name="Brown D.W."/>
            <person name="Nagy L.G."/>
            <person name="Floudas D."/>
            <person name="Held B.W."/>
            <person name="Levasseur A."/>
            <person name="Lombard V."/>
            <person name="Morin E."/>
            <person name="Otillar R."/>
            <person name="Lindquist E.A."/>
            <person name="Sun H."/>
            <person name="LaButti K.M."/>
            <person name="Schmutz J."/>
            <person name="Jabbour D."/>
            <person name="Luo H."/>
            <person name="Baker S.E."/>
            <person name="Pisabarro A.G."/>
            <person name="Walton J.D."/>
            <person name="Blanchette R.A."/>
            <person name="Henrissat B."/>
            <person name="Martin F."/>
            <person name="Cullen D."/>
            <person name="Hibbett D.S."/>
            <person name="Grigoriev I.V."/>
        </authorList>
    </citation>
    <scope>NUCLEOTIDE SEQUENCE [LARGE SCALE GENOMIC DNA]</scope>
    <source>
        <strain evidence="2">FD-172 SS1</strain>
    </source>
</reference>
<evidence type="ECO:0008006" key="3">
    <source>
        <dbReference type="Google" id="ProtNLM"/>
    </source>
</evidence>
<feature type="non-terminal residue" evidence="1">
    <location>
        <position position="341"/>
    </location>
</feature>
<sequence>PTPMPHTPAGGIGTSNHIPVYHPLSDFDFQSLQLGLYQEYIELDLFEYGLQKFSVDDFEAAGLNAADRFLIEFMAEQEAGHAQLITNMLGPLAAQRCSYQYPFNTVAEFVDFCQKLTRWGESGVYGFLEHLDSRDAAQNLLQSITTEARQQMIFRQFEGLFPMPVWFEVGITQSMTWTLLAPYVKSCPQHNDQAPLVWANFPTLTITNNPSGSDPNFPPAVSTNRTQLSAPGREVNFQWEATGKSVGPDGKYTTSSTAGPAFYAMWQSQLNTTYTPLYNIGGDGLSASTCQPDGFVYPGDPVVNGTIFVTIVDQQVPFVTTSNISYVNPHIVAGPAVYQSG</sequence>
<gene>
    <name evidence="1" type="ORF">BOTBODRAFT_80251</name>
</gene>
<dbReference type="STRING" id="930990.A0A067N849"/>
<dbReference type="PANTHER" id="PTHR38705:SF1">
    <property type="entry name" value="PROTEIN RDS1"/>
    <property type="match status" value="1"/>
</dbReference>
<dbReference type="OrthoDB" id="2098436at2759"/>
<dbReference type="PANTHER" id="PTHR38705">
    <property type="entry name" value="PROTEIN RDS1"/>
    <property type="match status" value="1"/>
</dbReference>
<dbReference type="HOGENOM" id="CLU_028606_0_0_1"/>
<feature type="non-terminal residue" evidence="1">
    <location>
        <position position="1"/>
    </location>
</feature>
<dbReference type="InterPro" id="IPR039254">
    <property type="entry name" value="Rds1"/>
</dbReference>
<dbReference type="Pfam" id="PF13668">
    <property type="entry name" value="Ferritin_2"/>
    <property type="match status" value="1"/>
</dbReference>
<proteinExistence type="predicted"/>
<accession>A0A067N849</accession>
<dbReference type="EMBL" id="KL198018">
    <property type="protein sequence ID" value="KDQ20287.1"/>
    <property type="molecule type" value="Genomic_DNA"/>
</dbReference>
<dbReference type="AlphaFoldDB" id="A0A067N849"/>
<dbReference type="InParanoid" id="A0A067N849"/>
<dbReference type="Proteomes" id="UP000027195">
    <property type="component" value="Unassembled WGS sequence"/>
</dbReference>
<organism evidence="1 2">
    <name type="scientific">Botryobasidium botryosum (strain FD-172 SS1)</name>
    <dbReference type="NCBI Taxonomy" id="930990"/>
    <lineage>
        <taxon>Eukaryota</taxon>
        <taxon>Fungi</taxon>
        <taxon>Dikarya</taxon>
        <taxon>Basidiomycota</taxon>
        <taxon>Agaricomycotina</taxon>
        <taxon>Agaricomycetes</taxon>
        <taxon>Cantharellales</taxon>
        <taxon>Botryobasidiaceae</taxon>
        <taxon>Botryobasidium</taxon>
    </lineage>
</organism>
<keyword evidence="2" id="KW-1185">Reference proteome</keyword>
<evidence type="ECO:0000313" key="1">
    <source>
        <dbReference type="EMBL" id="KDQ20287.1"/>
    </source>
</evidence>
<name>A0A067N849_BOTB1</name>
<evidence type="ECO:0000313" key="2">
    <source>
        <dbReference type="Proteomes" id="UP000027195"/>
    </source>
</evidence>
<protein>
    <recommendedName>
        <fullName evidence="3">Rds1 protein</fullName>
    </recommendedName>
</protein>